<name>A0A2N5VS68_9BASI</name>
<feature type="region of interest" description="Disordered" evidence="7">
    <location>
        <begin position="114"/>
        <end position="158"/>
    </location>
</feature>
<evidence type="ECO:0000256" key="5">
    <source>
        <dbReference type="ARBA" id="ARBA00023242"/>
    </source>
</evidence>
<dbReference type="InterPro" id="IPR039355">
    <property type="entry name" value="Transcription_factor_GATA"/>
</dbReference>
<dbReference type="EMBL" id="PGCI01000102">
    <property type="protein sequence ID" value="PLW40410.1"/>
    <property type="molecule type" value="Genomic_DNA"/>
</dbReference>
<evidence type="ECO:0000256" key="6">
    <source>
        <dbReference type="PROSITE-ProRule" id="PRU00094"/>
    </source>
</evidence>
<evidence type="ECO:0000256" key="1">
    <source>
        <dbReference type="ARBA" id="ARBA00004123"/>
    </source>
</evidence>
<dbReference type="OrthoDB" id="515401at2759"/>
<dbReference type="PANTHER" id="PTHR10071:SF281">
    <property type="entry name" value="BOX A-BINDING FACTOR-RELATED"/>
    <property type="match status" value="1"/>
</dbReference>
<dbReference type="PROSITE" id="PS00344">
    <property type="entry name" value="GATA_ZN_FINGER_1"/>
    <property type="match status" value="1"/>
</dbReference>
<dbReference type="Proteomes" id="UP000235388">
    <property type="component" value="Unassembled WGS sequence"/>
</dbReference>
<keyword evidence="5" id="KW-0539">Nucleus</keyword>
<evidence type="ECO:0000313" key="10">
    <source>
        <dbReference type="EMBL" id="PLW52827.1"/>
    </source>
</evidence>
<feature type="compositionally biased region" description="Low complexity" evidence="7">
    <location>
        <begin position="259"/>
        <end position="270"/>
    </location>
</feature>
<dbReference type="GO" id="GO:0005634">
    <property type="term" value="C:nucleus"/>
    <property type="evidence" value="ECO:0007669"/>
    <property type="project" value="UniProtKB-SubCell"/>
</dbReference>
<dbReference type="GO" id="GO:0008270">
    <property type="term" value="F:zinc ion binding"/>
    <property type="evidence" value="ECO:0007669"/>
    <property type="project" value="UniProtKB-KW"/>
</dbReference>
<protein>
    <recommendedName>
        <fullName evidence="8">GATA-type domain-containing protein</fullName>
    </recommendedName>
</protein>
<keyword evidence="3 6" id="KW-0863">Zinc-finger</keyword>
<dbReference type="AlphaFoldDB" id="A0A2N5VS68"/>
<evidence type="ECO:0000256" key="7">
    <source>
        <dbReference type="SAM" id="MobiDB-lite"/>
    </source>
</evidence>
<dbReference type="GO" id="GO:0000978">
    <property type="term" value="F:RNA polymerase II cis-regulatory region sequence-specific DNA binding"/>
    <property type="evidence" value="ECO:0007669"/>
    <property type="project" value="TreeGrafter"/>
</dbReference>
<gene>
    <name evidence="10" type="ORF">PCANC_08864</name>
    <name evidence="9" type="ORF">PCASD_10408</name>
</gene>
<dbReference type="GO" id="GO:0000122">
    <property type="term" value="P:negative regulation of transcription by RNA polymerase II"/>
    <property type="evidence" value="ECO:0007669"/>
    <property type="project" value="TreeGrafter"/>
</dbReference>
<dbReference type="SMART" id="SM00401">
    <property type="entry name" value="ZnF_GATA"/>
    <property type="match status" value="1"/>
</dbReference>
<dbReference type="FunFam" id="3.30.50.10:FF:000007">
    <property type="entry name" value="Nitrogen regulatory AreA, N-terminal"/>
    <property type="match status" value="1"/>
</dbReference>
<feature type="compositionally biased region" description="Acidic residues" evidence="7">
    <location>
        <begin position="588"/>
        <end position="598"/>
    </location>
</feature>
<evidence type="ECO:0000313" key="12">
    <source>
        <dbReference type="Proteomes" id="UP000235392"/>
    </source>
</evidence>
<feature type="region of interest" description="Disordered" evidence="7">
    <location>
        <begin position="249"/>
        <end position="369"/>
    </location>
</feature>
<evidence type="ECO:0000256" key="4">
    <source>
        <dbReference type="ARBA" id="ARBA00022833"/>
    </source>
</evidence>
<dbReference type="PRINTS" id="PR00619">
    <property type="entry name" value="GATAZNFINGER"/>
</dbReference>
<reference evidence="11 12" key="1">
    <citation type="submission" date="2017-11" db="EMBL/GenBank/DDBJ databases">
        <title>De novo assembly and phasing of dikaryotic genomes from two isolates of Puccinia coronata f. sp. avenae, the causal agent of oat crown rust.</title>
        <authorList>
            <person name="Miller M.E."/>
            <person name="Zhang Y."/>
            <person name="Omidvar V."/>
            <person name="Sperschneider J."/>
            <person name="Schwessinger B."/>
            <person name="Raley C."/>
            <person name="Palmer J.M."/>
            <person name="Garnica D."/>
            <person name="Upadhyaya N."/>
            <person name="Rathjen J."/>
            <person name="Taylor J.M."/>
            <person name="Park R.F."/>
            <person name="Dodds P.N."/>
            <person name="Hirsch C.D."/>
            <person name="Kianian S.F."/>
            <person name="Figueroa M."/>
        </authorList>
    </citation>
    <scope>NUCLEOTIDE SEQUENCE [LARGE SCALE GENOMIC DNA]</scope>
    <source>
        <strain evidence="10">12NC29</strain>
        <strain evidence="9">12SD80</strain>
    </source>
</reference>
<evidence type="ECO:0000313" key="11">
    <source>
        <dbReference type="Proteomes" id="UP000235388"/>
    </source>
</evidence>
<feature type="compositionally biased region" description="Polar residues" evidence="7">
    <location>
        <begin position="48"/>
        <end position="60"/>
    </location>
</feature>
<feature type="compositionally biased region" description="Low complexity" evidence="7">
    <location>
        <begin position="443"/>
        <end position="454"/>
    </location>
</feature>
<sequence>MFYHSSQSPNHLQPKSAKQPAHQQQQPEAEPTRHQPVSSALPNPPTHPNSRQQGAPTPTCANCGTQTTPLWRRNQSGATLCNACALFQKMKGRPRPISLKTNVIKPRNRVKAIDRIPLARSTSFNQQEPAKTKKTNNRLSASVSSNSSSSCSTPLRPTPSIYQQLHQQQQPNLIQLATSRLNHSPRHSPDPQVFAKNTLLLPPNPNYNNHYLKLSKQSCPDPFPSASPSHNNVLLASYPRQAELSPLVRSGRKSLPGGPDCSSLCPDSSCAATQPKRRKYSVHQNENAFPAARRTLSGSPELSHPHGDSDLSYSLPSPPTPPLHSSADHHHTEAFLPLTSQKRVTSRESTLDSSAHEESQRNATTPSLVERYGQTAITLPPLSQLTRHLQARTPLQSSGREPGPPMSFEASARQARLHSPVSPAPHLLGIPRGRSTEPRRALSVHSSVSDSDSVLSPIQLATPYTSSPPDPLSRPRYPITPPILAALPTPLDFHHRRASQPAPHRQPLEATHAISPRESPVPLEEVCQLKQRIAELEIINGRMVSRLGQLERRSNTPPVPPPSHPLHHRDQQQDLRTSPHLQVSASHDEEEDMIDTSL</sequence>
<keyword evidence="11" id="KW-1185">Reference proteome</keyword>
<feature type="compositionally biased region" description="Low complexity" evidence="7">
    <location>
        <begin position="13"/>
        <end position="29"/>
    </location>
</feature>
<dbReference type="GO" id="GO:0045944">
    <property type="term" value="P:positive regulation of transcription by RNA polymerase II"/>
    <property type="evidence" value="ECO:0007669"/>
    <property type="project" value="TreeGrafter"/>
</dbReference>
<evidence type="ECO:0000259" key="8">
    <source>
        <dbReference type="PROSITE" id="PS50114"/>
    </source>
</evidence>
<feature type="compositionally biased region" description="Polar residues" evidence="7">
    <location>
        <begin position="120"/>
        <end position="129"/>
    </location>
</feature>
<dbReference type="CDD" id="cd00202">
    <property type="entry name" value="ZnF_GATA"/>
    <property type="match status" value="1"/>
</dbReference>
<keyword evidence="4" id="KW-0862">Zinc</keyword>
<dbReference type="STRING" id="200324.A0A2N5VS68"/>
<dbReference type="InterPro" id="IPR000679">
    <property type="entry name" value="Znf_GATA"/>
</dbReference>
<feature type="compositionally biased region" description="Basic and acidic residues" evidence="7">
    <location>
        <begin position="345"/>
        <end position="360"/>
    </location>
</feature>
<organism evidence="10 11">
    <name type="scientific">Puccinia coronata f. sp. avenae</name>
    <dbReference type="NCBI Taxonomy" id="200324"/>
    <lineage>
        <taxon>Eukaryota</taxon>
        <taxon>Fungi</taxon>
        <taxon>Dikarya</taxon>
        <taxon>Basidiomycota</taxon>
        <taxon>Pucciniomycotina</taxon>
        <taxon>Pucciniomycetes</taxon>
        <taxon>Pucciniales</taxon>
        <taxon>Pucciniaceae</taxon>
        <taxon>Puccinia</taxon>
    </lineage>
</organism>
<comment type="caution">
    <text evidence="10">The sequence shown here is derived from an EMBL/GenBank/DDBJ whole genome shotgun (WGS) entry which is preliminary data.</text>
</comment>
<feature type="compositionally biased region" description="Polar residues" evidence="7">
    <location>
        <begin position="574"/>
        <end position="585"/>
    </location>
</feature>
<feature type="region of interest" description="Disordered" evidence="7">
    <location>
        <begin position="393"/>
        <end position="454"/>
    </location>
</feature>
<evidence type="ECO:0000256" key="3">
    <source>
        <dbReference type="ARBA" id="ARBA00022771"/>
    </source>
</evidence>
<dbReference type="InterPro" id="IPR013088">
    <property type="entry name" value="Znf_NHR/GATA"/>
</dbReference>
<feature type="region of interest" description="Disordered" evidence="7">
    <location>
        <begin position="551"/>
        <end position="598"/>
    </location>
</feature>
<accession>A0A2N5VS68</accession>
<feature type="domain" description="GATA-type" evidence="8">
    <location>
        <begin position="60"/>
        <end position="107"/>
    </location>
</feature>
<keyword evidence="2" id="KW-0479">Metal-binding</keyword>
<dbReference type="PANTHER" id="PTHR10071">
    <property type="entry name" value="TRANSCRIPTION FACTOR GATA FAMILY MEMBER"/>
    <property type="match status" value="1"/>
</dbReference>
<feature type="compositionally biased region" description="Low complexity" evidence="7">
    <location>
        <begin position="140"/>
        <end position="152"/>
    </location>
</feature>
<dbReference type="GO" id="GO:0000981">
    <property type="term" value="F:DNA-binding transcription factor activity, RNA polymerase II-specific"/>
    <property type="evidence" value="ECO:0007669"/>
    <property type="project" value="TreeGrafter"/>
</dbReference>
<dbReference type="Gene3D" id="3.30.50.10">
    <property type="entry name" value="Erythroid Transcription Factor GATA-1, subunit A"/>
    <property type="match status" value="1"/>
</dbReference>
<dbReference type="PROSITE" id="PS50114">
    <property type="entry name" value="GATA_ZN_FINGER_2"/>
    <property type="match status" value="1"/>
</dbReference>
<evidence type="ECO:0000313" key="9">
    <source>
        <dbReference type="EMBL" id="PLW40410.1"/>
    </source>
</evidence>
<feature type="compositionally biased region" description="Polar residues" evidence="7">
    <location>
        <begin position="1"/>
        <end position="11"/>
    </location>
</feature>
<comment type="subcellular location">
    <subcellularLocation>
        <location evidence="1">Nucleus</location>
    </subcellularLocation>
</comment>
<dbReference type="Proteomes" id="UP000235392">
    <property type="component" value="Unassembled WGS sequence"/>
</dbReference>
<feature type="region of interest" description="Disordered" evidence="7">
    <location>
        <begin position="1"/>
        <end position="60"/>
    </location>
</feature>
<evidence type="ECO:0000256" key="2">
    <source>
        <dbReference type="ARBA" id="ARBA00022723"/>
    </source>
</evidence>
<proteinExistence type="predicted"/>
<dbReference type="Pfam" id="PF00320">
    <property type="entry name" value="GATA"/>
    <property type="match status" value="1"/>
</dbReference>
<dbReference type="SUPFAM" id="SSF57716">
    <property type="entry name" value="Glucocorticoid receptor-like (DNA-binding domain)"/>
    <property type="match status" value="1"/>
</dbReference>
<dbReference type="EMBL" id="PGCJ01000073">
    <property type="protein sequence ID" value="PLW52827.1"/>
    <property type="molecule type" value="Genomic_DNA"/>
</dbReference>